<sequence length="359" mass="39913">MAPAPSPDPKLSDAEVATLLAQLRRKEGSWVDWGQTCQALQKSGLTPQQIFEATGFEPIHQNQISVATQVYDSMVAAGVDEAVRSHFQQRGSDSLYELRVLSQTDRVKVARLILRQGLTSEQVKEVVKPVKEFSYRQDPPAGFSDDPGDAVAYHYWNLARQQSDLQARSRLIAQALRFVHSDQARRLIESLLSDFTVVKAQTAPSLPVFRLENETELPRIIPVAGPLPLGVEDLKAVPVTLAEEPFGLVSFSGTGAWVAVPGWQVILQAEDPVALLAGFNQLPNVSADTPQETVLVIIDRRQRGWDGQAYFAADQDGQVVIRWFAETPTVKLLGRLILVVRPKRILDDSYTKELWQIEE</sequence>
<feature type="domain" description="Rubisco accumulation factor 1 C-terminal" evidence="7">
    <location>
        <begin position="206"/>
        <end position="344"/>
    </location>
</feature>
<dbReference type="AlphaFoldDB" id="A0A1Z3HLK8"/>
<dbReference type="InterPro" id="IPR037494">
    <property type="entry name" value="RAF1"/>
</dbReference>
<evidence type="ECO:0000259" key="8">
    <source>
        <dbReference type="Pfam" id="PF18578"/>
    </source>
</evidence>
<proteinExistence type="inferred from homology"/>
<evidence type="ECO:0000256" key="2">
    <source>
        <dbReference type="ARBA" id="ARBA00022531"/>
    </source>
</evidence>
<evidence type="ECO:0000256" key="4">
    <source>
        <dbReference type="ARBA" id="ARBA00023300"/>
    </source>
</evidence>
<evidence type="ECO:0000256" key="1">
    <source>
        <dbReference type="ARBA" id="ARBA00022490"/>
    </source>
</evidence>
<dbReference type="PANTHER" id="PTHR35299:SF6">
    <property type="entry name" value="RUBISCO ACCUMULATION FACTOR 1"/>
    <property type="match status" value="1"/>
</dbReference>
<dbReference type="InterPro" id="IPR041358">
    <property type="entry name" value="Raf1_N"/>
</dbReference>
<feature type="domain" description="Rubisco accumulation factor 1 helix turn helix" evidence="9">
    <location>
        <begin position="17"/>
        <end position="75"/>
    </location>
</feature>
<dbReference type="PANTHER" id="PTHR35299">
    <property type="entry name" value="RUBISCO ACCUMULATION FACTOR 1"/>
    <property type="match status" value="1"/>
</dbReference>
<dbReference type="GO" id="GO:0005737">
    <property type="term" value="C:cytoplasm"/>
    <property type="evidence" value="ECO:0007669"/>
    <property type="project" value="UniProtKB-SubCell"/>
</dbReference>
<dbReference type="InterPro" id="IPR040781">
    <property type="entry name" value="Raf1_HTH"/>
</dbReference>
<dbReference type="GO" id="GO:0110102">
    <property type="term" value="P:ribulose bisphosphate carboxylase complex assembly"/>
    <property type="evidence" value="ECO:0007669"/>
    <property type="project" value="UniProtKB-UniRule"/>
</dbReference>
<keyword evidence="1 6" id="KW-0963">Cytoplasm</keyword>
<keyword evidence="2 6" id="KW-0602">Photosynthesis</keyword>
<evidence type="ECO:0000256" key="3">
    <source>
        <dbReference type="ARBA" id="ARBA00023186"/>
    </source>
</evidence>
<comment type="caution">
    <text evidence="6">Lacks conserved residue(s) required for the propagation of feature annotation.</text>
</comment>
<organism evidence="10 11">
    <name type="scientific">Halomicronema hongdechloris C2206</name>
    <dbReference type="NCBI Taxonomy" id="1641165"/>
    <lineage>
        <taxon>Bacteria</taxon>
        <taxon>Bacillati</taxon>
        <taxon>Cyanobacteriota</taxon>
        <taxon>Cyanophyceae</taxon>
        <taxon>Nodosilineales</taxon>
        <taxon>Nodosilineaceae</taxon>
        <taxon>Halomicronema</taxon>
    </lineage>
</organism>
<evidence type="ECO:0000259" key="9">
    <source>
        <dbReference type="Pfam" id="PF18579"/>
    </source>
</evidence>
<gene>
    <name evidence="6" type="primary">raf1</name>
    <name evidence="10" type="ORF">XM38_021290</name>
</gene>
<keyword evidence="3 6" id="KW-0143">Chaperone</keyword>
<dbReference type="Pfam" id="PF18579">
    <property type="entry name" value="Raf1_HTH"/>
    <property type="match status" value="1"/>
</dbReference>
<evidence type="ECO:0000313" key="11">
    <source>
        <dbReference type="Proteomes" id="UP000191901"/>
    </source>
</evidence>
<comment type="domain">
    <text evidence="6">Has 3 domains, the N-terminal alpha-helical domain, an extended flexible linker and the C-terminal beta-sheet domain. The 2 C-terminal beta-sheet domains are swapped and pack against each other to form the dimer interface.</text>
</comment>
<dbReference type="RefSeq" id="WP_088429732.1">
    <property type="nucleotide sequence ID" value="NZ_CP021983.2"/>
</dbReference>
<dbReference type="Proteomes" id="UP000191901">
    <property type="component" value="Chromosome"/>
</dbReference>
<feature type="domain" description="Rubisco accumulation factor 1 alpha-helical" evidence="8">
    <location>
        <begin position="87"/>
        <end position="192"/>
    </location>
</feature>
<dbReference type="HAMAP" id="MF_00856">
    <property type="entry name" value="Raf1"/>
    <property type="match status" value="1"/>
</dbReference>
<dbReference type="KEGG" id="hhg:XM38_021290"/>
<comment type="subunit">
    <text evidence="6">Homodimer. Forms an RbcL(8)-Raf1(8) complex. Forms complexes of many stoichiometries with RbcL with and without RbcS. RbcX and Raf1 can bind simultaneously to RbcL.</text>
</comment>
<evidence type="ECO:0000256" key="5">
    <source>
        <dbReference type="ARBA" id="ARBA00023859"/>
    </source>
</evidence>
<evidence type="ECO:0000256" key="6">
    <source>
        <dbReference type="HAMAP-Rule" id="MF_00856"/>
    </source>
</evidence>
<evidence type="ECO:0000259" key="7">
    <source>
        <dbReference type="Pfam" id="PF18087"/>
    </source>
</evidence>
<dbReference type="GO" id="GO:0015979">
    <property type="term" value="P:photosynthesis"/>
    <property type="evidence" value="ECO:0007669"/>
    <property type="project" value="UniProtKB-KW"/>
</dbReference>
<feature type="region of interest" description="N-terminal alpha-helix" evidence="6">
    <location>
        <begin position="13"/>
        <end position="194"/>
    </location>
</feature>
<keyword evidence="4 6" id="KW-0120">Carbon dioxide fixation</keyword>
<dbReference type="InterPro" id="IPR046382">
    <property type="entry name" value="Raf1_cyn"/>
</dbReference>
<protein>
    <recommendedName>
        <fullName evidence="5 6">RuBisCO accumulation factor 1</fullName>
    </recommendedName>
</protein>
<dbReference type="Pfam" id="PF18087">
    <property type="entry name" value="RuBisCo_chap_C"/>
    <property type="match status" value="1"/>
</dbReference>
<dbReference type="InterPro" id="IPR040858">
    <property type="entry name" value="Raf1_C"/>
</dbReference>
<dbReference type="GO" id="GO:0015977">
    <property type="term" value="P:carbon fixation"/>
    <property type="evidence" value="ECO:0007669"/>
    <property type="project" value="UniProtKB-UniRule"/>
</dbReference>
<name>A0A1Z3HLK8_9CYAN</name>
<keyword evidence="11" id="KW-1185">Reference proteome</keyword>
<comment type="function">
    <text evidence="6">A major RuBisCO chaperone. Acts after GroEL-GroES chaperonin to fold and/or assemble the large subunit of RuBisCO (ccbL, rbcL). Cooperates with RbcX in RbcL folding, plays the major role in assembly of dimers into RbcL(8)-Raf1(8) intermediate complexes. RbcS replaces Raf1, leading to holoenzyme formation.</text>
</comment>
<accession>A0A1Z3HLK8</accession>
<reference evidence="10 11" key="1">
    <citation type="journal article" date="2016" name="Biochim. Biophys. Acta">
        <title>Characterization of red-shifted phycobilisomes isolated from the chlorophyll f-containing cyanobacterium Halomicronema hongdechloris.</title>
        <authorList>
            <person name="Li Y."/>
            <person name="Lin Y."/>
            <person name="Garvey C.J."/>
            <person name="Birch D."/>
            <person name="Corkery R.W."/>
            <person name="Loughlin P.C."/>
            <person name="Scheer H."/>
            <person name="Willows R.D."/>
            <person name="Chen M."/>
        </authorList>
    </citation>
    <scope>NUCLEOTIDE SEQUENCE [LARGE SCALE GENOMIC DNA]</scope>
    <source>
        <strain evidence="10 11">C2206</strain>
    </source>
</reference>
<comment type="subcellular location">
    <subcellularLocation>
        <location evidence="6">Cytoplasm</location>
    </subcellularLocation>
</comment>
<dbReference type="EMBL" id="CP021983">
    <property type="protein sequence ID" value="ASC71178.1"/>
    <property type="molecule type" value="Genomic_DNA"/>
</dbReference>
<dbReference type="OrthoDB" id="420612at2"/>
<evidence type="ECO:0000313" key="10">
    <source>
        <dbReference type="EMBL" id="ASC71178.1"/>
    </source>
</evidence>
<dbReference type="Pfam" id="PF18578">
    <property type="entry name" value="Raf1_N"/>
    <property type="match status" value="1"/>
</dbReference>
<comment type="similarity">
    <text evidence="6">Belongs to the RAF family.</text>
</comment>